<dbReference type="EMBL" id="NCSJ02000162">
    <property type="protein sequence ID" value="RFU28475.1"/>
    <property type="molecule type" value="Genomic_DNA"/>
</dbReference>
<comment type="caution">
    <text evidence="2">The sequence shown here is derived from an EMBL/GenBank/DDBJ whole genome shotgun (WGS) entry which is preliminary data.</text>
</comment>
<keyword evidence="1" id="KW-0472">Membrane</keyword>
<dbReference type="Pfam" id="PF09796">
    <property type="entry name" value="QCR10"/>
    <property type="match status" value="1"/>
</dbReference>
<keyword evidence="3" id="KW-1185">Reference proteome</keyword>
<sequence>MNAAIRRSTAVKASGIPRRFLSTYKSPYGPKYSIPVQVEGWTIKDATRLGFTAAGFGASAGIFALFFFSDVPRVRSDILTKVPIIGSYWVKEIHPADNPF</sequence>
<dbReference type="Proteomes" id="UP000258309">
    <property type="component" value="Unassembled WGS sequence"/>
</dbReference>
<protein>
    <submittedName>
        <fullName evidence="2">Uncharacterized protein</fullName>
    </submittedName>
</protein>
<reference evidence="2 3" key="1">
    <citation type="submission" date="2018-05" db="EMBL/GenBank/DDBJ databases">
        <title>Draft genome sequence of Scytalidium lignicola DSM 105466, a ubiquitous saprotrophic fungus.</title>
        <authorList>
            <person name="Buettner E."/>
            <person name="Gebauer A.M."/>
            <person name="Hofrichter M."/>
            <person name="Liers C."/>
            <person name="Kellner H."/>
        </authorList>
    </citation>
    <scope>NUCLEOTIDE SEQUENCE [LARGE SCALE GENOMIC DNA]</scope>
    <source>
        <strain evidence="2 3">DSM 105466</strain>
    </source>
</reference>
<dbReference type="STRING" id="5539.A0A3E2H506"/>
<dbReference type="PANTHER" id="PTHR28254:SF1">
    <property type="entry name" value="CYTOCHROME B-C1 COMPLEX SUBUNIT 10, MITOCHONDRIAL"/>
    <property type="match status" value="1"/>
</dbReference>
<name>A0A3E2H506_SCYLI</name>
<evidence type="ECO:0000313" key="2">
    <source>
        <dbReference type="EMBL" id="RFU28475.1"/>
    </source>
</evidence>
<dbReference type="PANTHER" id="PTHR28254">
    <property type="entry name" value="CYTOCHROME B-C1 COMPLEX SUBUNIT 10"/>
    <property type="match status" value="1"/>
</dbReference>
<proteinExistence type="predicted"/>
<dbReference type="InterPro" id="IPR019182">
    <property type="entry name" value="Cytochrome_b-c1_su10_fun"/>
</dbReference>
<gene>
    <name evidence="2" type="ORF">B7463_g7854</name>
</gene>
<accession>A0A3E2H506</accession>
<dbReference type="GO" id="GO:0005739">
    <property type="term" value="C:mitochondrion"/>
    <property type="evidence" value="ECO:0007669"/>
    <property type="project" value="GOC"/>
</dbReference>
<feature type="transmembrane region" description="Helical" evidence="1">
    <location>
        <begin position="49"/>
        <end position="68"/>
    </location>
</feature>
<feature type="non-terminal residue" evidence="2">
    <location>
        <position position="1"/>
    </location>
</feature>
<keyword evidence="1" id="KW-0812">Transmembrane</keyword>
<organism evidence="2 3">
    <name type="scientific">Scytalidium lignicola</name>
    <name type="common">Hyphomycete</name>
    <dbReference type="NCBI Taxonomy" id="5539"/>
    <lineage>
        <taxon>Eukaryota</taxon>
        <taxon>Fungi</taxon>
        <taxon>Dikarya</taxon>
        <taxon>Ascomycota</taxon>
        <taxon>Pezizomycotina</taxon>
        <taxon>Leotiomycetes</taxon>
        <taxon>Leotiomycetes incertae sedis</taxon>
        <taxon>Scytalidium</taxon>
    </lineage>
</organism>
<dbReference type="GO" id="GO:0006122">
    <property type="term" value="P:mitochondrial electron transport, ubiquinol to cytochrome c"/>
    <property type="evidence" value="ECO:0007669"/>
    <property type="project" value="InterPro"/>
</dbReference>
<keyword evidence="1" id="KW-1133">Transmembrane helix</keyword>
<dbReference type="AlphaFoldDB" id="A0A3E2H506"/>
<evidence type="ECO:0000256" key="1">
    <source>
        <dbReference type="SAM" id="Phobius"/>
    </source>
</evidence>
<evidence type="ECO:0000313" key="3">
    <source>
        <dbReference type="Proteomes" id="UP000258309"/>
    </source>
</evidence>
<dbReference type="OMA" id="DKFFTHE"/>
<dbReference type="OrthoDB" id="2391627at2759"/>
<feature type="non-terminal residue" evidence="2">
    <location>
        <position position="100"/>
    </location>
</feature>